<name>A0A2M7QCR8_9BACT</name>
<dbReference type="Proteomes" id="UP000230108">
    <property type="component" value="Unassembled WGS sequence"/>
</dbReference>
<keyword evidence="1" id="KW-0812">Transmembrane</keyword>
<dbReference type="InterPro" id="IPR019196">
    <property type="entry name" value="ABC_transp_unknown"/>
</dbReference>
<comment type="caution">
    <text evidence="4">The sequence shown here is derived from an EMBL/GenBank/DDBJ whole genome shotgun (WGS) entry which is preliminary data.</text>
</comment>
<dbReference type="EMBL" id="PFLF01000059">
    <property type="protein sequence ID" value="PIY68999.1"/>
    <property type="molecule type" value="Genomic_DNA"/>
</dbReference>
<reference evidence="5" key="1">
    <citation type="submission" date="2017-09" db="EMBL/GenBank/DDBJ databases">
        <title>Depth-based differentiation of microbial function through sediment-hosted aquifers and enrichment of novel symbionts in the deep terrestrial subsurface.</title>
        <authorList>
            <person name="Probst A.J."/>
            <person name="Ladd B."/>
            <person name="Jarett J.K."/>
            <person name="Geller-Mcgrath D.E."/>
            <person name="Sieber C.M.K."/>
            <person name="Emerson J.B."/>
            <person name="Anantharaman K."/>
            <person name="Thomas B.C."/>
            <person name="Malmstrom R."/>
            <person name="Stieglmeier M."/>
            <person name="Klingl A."/>
            <person name="Woyke T."/>
            <person name="Ryan C.M."/>
            <person name="Banfield J.F."/>
        </authorList>
    </citation>
    <scope>NUCLEOTIDE SEQUENCE [LARGE SCALE GENOMIC DNA]</scope>
</reference>
<protein>
    <submittedName>
        <fullName evidence="4">Uncharacterized protein</fullName>
    </submittedName>
</protein>
<evidence type="ECO:0000256" key="1">
    <source>
        <dbReference type="SAM" id="Phobius"/>
    </source>
</evidence>
<gene>
    <name evidence="4" type="ORF">COY90_02925</name>
</gene>
<keyword evidence="1" id="KW-1133">Transmembrane helix</keyword>
<evidence type="ECO:0000313" key="5">
    <source>
        <dbReference type="Proteomes" id="UP000230108"/>
    </source>
</evidence>
<evidence type="ECO:0000313" key="4">
    <source>
        <dbReference type="EMBL" id="PIY68999.1"/>
    </source>
</evidence>
<dbReference type="Pfam" id="PF09822">
    <property type="entry name" value="ABC_transp_aux"/>
    <property type="match status" value="1"/>
</dbReference>
<feature type="transmembrane region" description="Helical" evidence="1">
    <location>
        <begin position="26"/>
        <end position="47"/>
    </location>
</feature>
<accession>A0A2M7QCR8</accession>
<evidence type="ECO:0000259" key="2">
    <source>
        <dbReference type="Pfam" id="PF09822"/>
    </source>
</evidence>
<dbReference type="Pfam" id="PF23357">
    <property type="entry name" value="DUF7088"/>
    <property type="match status" value="1"/>
</dbReference>
<organism evidence="4 5">
    <name type="scientific">Candidatus Roizmanbacteria bacterium CG_4_10_14_0_8_um_filter_39_9</name>
    <dbReference type="NCBI Taxonomy" id="1974829"/>
    <lineage>
        <taxon>Bacteria</taxon>
        <taxon>Candidatus Roizmaniibacteriota</taxon>
    </lineage>
</organism>
<keyword evidence="1" id="KW-0472">Membrane</keyword>
<sequence>MKKIVPKLKKIRLTHLFKIGHLSREIIFAILCCCFIGLTILLIPIGIRFDFSRNQAYSLSGATKKIIQKLDKPVSLTFYVTSELPTRLIPLKTEVIDLLNEYKKINNSKIAVTVVDPKKDPKKEAEIKQLGLPELQFSQLEQDKYQVTNAYFGLGITYQDKKEIIPQLTDVSNIEYNITSLIYRMTKKEFEKIGIIGVPQSADPQNDSYYAFKTVLFQQYEIAPLTIETTEETPIDKNNKLLIIIDDSATTYDEVQLSKLKKYAEDGGKIIFFIDGVKVNESLQTSSSSANLSGLLRDFGIHLEPNLVLSSSAEYVNFGNSVFQYLTPYPFWVKSTDFNTKTGYFANISQLTFPWTSSVTPIKVPGVATEVLAATSKQSWEQRGTFELNPQNIPQPLTKNVKSFALVAQSAIGKKGTVVVVPTSRFVDGKYLSRTSGNIEFAFNMIDNLASSGALSGIRSRATTFQPLPELPQSQKELFKYVNILLLPGLLALYGTIRIMKRK</sequence>
<feature type="domain" description="DUF7088" evidence="3">
    <location>
        <begin position="54"/>
        <end position="156"/>
    </location>
</feature>
<proteinExistence type="predicted"/>
<dbReference type="AlphaFoldDB" id="A0A2M7QCR8"/>
<dbReference type="InterPro" id="IPR055396">
    <property type="entry name" value="DUF7088"/>
</dbReference>
<evidence type="ECO:0000259" key="3">
    <source>
        <dbReference type="Pfam" id="PF23357"/>
    </source>
</evidence>
<feature type="domain" description="ABC-type uncharacterised transport system" evidence="2">
    <location>
        <begin position="201"/>
        <end position="402"/>
    </location>
</feature>